<proteinExistence type="predicted"/>
<feature type="compositionally biased region" description="Polar residues" evidence="1">
    <location>
        <begin position="51"/>
        <end position="68"/>
    </location>
</feature>
<protein>
    <submittedName>
        <fullName evidence="2">Uncharacterized protein</fullName>
    </submittedName>
</protein>
<keyword evidence="3" id="KW-1185">Reference proteome</keyword>
<feature type="region of interest" description="Disordered" evidence="1">
    <location>
        <begin position="45"/>
        <end position="68"/>
    </location>
</feature>
<dbReference type="EMBL" id="ML996099">
    <property type="protein sequence ID" value="KAF2740635.1"/>
    <property type="molecule type" value="Genomic_DNA"/>
</dbReference>
<sequence>MMLTASPFYTPHSHNRFMPSRSSPLSERNANTVSQAPFMFTMASPIDKKPTSQQRAYKSNPVMQTRDQATARRREMFFRRVKNEREEKKWDSRVEQLERLDFMSEQKRWEAEKARQARHMGEENLDDELFDEIASSSYSQRDASQPQQELEEADYIQQQEEEQLQQLIALMEEEENQQVVASQHFGSDDEDYDQDYDQIFMECAMTSGHAQQSSYMDANFDDMDAMDTT</sequence>
<comment type="caution">
    <text evidence="2">The sequence shown here is derived from an EMBL/GenBank/DDBJ whole genome shotgun (WGS) entry which is preliminary data.</text>
</comment>
<dbReference type="AlphaFoldDB" id="A0A9P4RB09"/>
<evidence type="ECO:0000256" key="1">
    <source>
        <dbReference type="SAM" id="MobiDB-lite"/>
    </source>
</evidence>
<gene>
    <name evidence="2" type="ORF">EJ04DRAFT_454865</name>
</gene>
<accession>A0A9P4RB09</accession>
<evidence type="ECO:0000313" key="3">
    <source>
        <dbReference type="Proteomes" id="UP000799444"/>
    </source>
</evidence>
<reference evidence="2" key="1">
    <citation type="journal article" date="2020" name="Stud. Mycol.">
        <title>101 Dothideomycetes genomes: a test case for predicting lifestyles and emergence of pathogens.</title>
        <authorList>
            <person name="Haridas S."/>
            <person name="Albert R."/>
            <person name="Binder M."/>
            <person name="Bloem J."/>
            <person name="Labutti K."/>
            <person name="Salamov A."/>
            <person name="Andreopoulos B."/>
            <person name="Baker S."/>
            <person name="Barry K."/>
            <person name="Bills G."/>
            <person name="Bluhm B."/>
            <person name="Cannon C."/>
            <person name="Castanera R."/>
            <person name="Culley D."/>
            <person name="Daum C."/>
            <person name="Ezra D."/>
            <person name="Gonzalez J."/>
            <person name="Henrissat B."/>
            <person name="Kuo A."/>
            <person name="Liang C."/>
            <person name="Lipzen A."/>
            <person name="Lutzoni F."/>
            <person name="Magnuson J."/>
            <person name="Mondo S."/>
            <person name="Nolan M."/>
            <person name="Ohm R."/>
            <person name="Pangilinan J."/>
            <person name="Park H.-J."/>
            <person name="Ramirez L."/>
            <person name="Alfaro M."/>
            <person name="Sun H."/>
            <person name="Tritt A."/>
            <person name="Yoshinaga Y."/>
            <person name="Zwiers L.-H."/>
            <person name="Turgeon B."/>
            <person name="Goodwin S."/>
            <person name="Spatafora J."/>
            <person name="Crous P."/>
            <person name="Grigoriev I."/>
        </authorList>
    </citation>
    <scope>NUCLEOTIDE SEQUENCE</scope>
    <source>
        <strain evidence="2">CBS 125425</strain>
    </source>
</reference>
<dbReference type="OrthoDB" id="5279705at2759"/>
<evidence type="ECO:0000313" key="2">
    <source>
        <dbReference type="EMBL" id="KAF2740635.1"/>
    </source>
</evidence>
<name>A0A9P4RB09_9PLEO</name>
<dbReference type="Proteomes" id="UP000799444">
    <property type="component" value="Unassembled WGS sequence"/>
</dbReference>
<organism evidence="2 3">
    <name type="scientific">Polyplosphaeria fusca</name>
    <dbReference type="NCBI Taxonomy" id="682080"/>
    <lineage>
        <taxon>Eukaryota</taxon>
        <taxon>Fungi</taxon>
        <taxon>Dikarya</taxon>
        <taxon>Ascomycota</taxon>
        <taxon>Pezizomycotina</taxon>
        <taxon>Dothideomycetes</taxon>
        <taxon>Pleosporomycetidae</taxon>
        <taxon>Pleosporales</taxon>
        <taxon>Tetraplosphaeriaceae</taxon>
        <taxon>Polyplosphaeria</taxon>
    </lineage>
</organism>